<keyword evidence="1" id="KW-0732">Signal</keyword>
<dbReference type="PROSITE" id="PS51257">
    <property type="entry name" value="PROKAR_LIPOPROTEIN"/>
    <property type="match status" value="1"/>
</dbReference>
<proteinExistence type="predicted"/>
<dbReference type="Gene3D" id="2.60.40.1610">
    <property type="entry name" value="Domain of unknown function DUF1254"/>
    <property type="match status" value="1"/>
</dbReference>
<evidence type="ECO:0000259" key="2">
    <source>
        <dbReference type="Pfam" id="PF06742"/>
    </source>
</evidence>
<dbReference type="InterPro" id="IPR010621">
    <property type="entry name" value="DUF1214"/>
</dbReference>
<reference evidence="4 5" key="1">
    <citation type="submission" date="2016-11" db="EMBL/GenBank/DDBJ databases">
        <authorList>
            <person name="Jaros S."/>
            <person name="Januszkiewicz K."/>
            <person name="Wedrychowicz H."/>
        </authorList>
    </citation>
    <scope>NUCLEOTIDE SEQUENCE [LARGE SCALE GENOMIC DNA]</scope>
    <source>
        <strain evidence="4 5">GAS95</strain>
    </source>
</reference>
<dbReference type="AlphaFoldDB" id="A0A1N6FZP1"/>
<dbReference type="SUPFAM" id="SSF160935">
    <property type="entry name" value="VPA0735-like"/>
    <property type="match status" value="1"/>
</dbReference>
<feature type="domain" description="DUF1214" evidence="2">
    <location>
        <begin position="353"/>
        <end position="455"/>
    </location>
</feature>
<organism evidence="4 5">
    <name type="scientific">Paraburkholderia phenazinium</name>
    <dbReference type="NCBI Taxonomy" id="60549"/>
    <lineage>
        <taxon>Bacteria</taxon>
        <taxon>Pseudomonadati</taxon>
        <taxon>Pseudomonadota</taxon>
        <taxon>Betaproteobacteria</taxon>
        <taxon>Burkholderiales</taxon>
        <taxon>Burkholderiaceae</taxon>
        <taxon>Paraburkholderia</taxon>
    </lineage>
</organism>
<dbReference type="Proteomes" id="UP000185151">
    <property type="component" value="Unassembled WGS sequence"/>
</dbReference>
<dbReference type="PANTHER" id="PTHR36509:SF2">
    <property type="entry name" value="BLL3101 PROTEIN"/>
    <property type="match status" value="1"/>
</dbReference>
<accession>A0A1N6FZP1</accession>
<keyword evidence="5" id="KW-1185">Reference proteome</keyword>
<dbReference type="Pfam" id="PF06742">
    <property type="entry name" value="DUF1214"/>
    <property type="match status" value="1"/>
</dbReference>
<dbReference type="Gene3D" id="2.60.120.600">
    <property type="entry name" value="Domain of unknown function DUF1214, C-terminal domain"/>
    <property type="match status" value="1"/>
</dbReference>
<evidence type="ECO:0000313" key="4">
    <source>
        <dbReference type="EMBL" id="SIO00660.1"/>
    </source>
</evidence>
<dbReference type="InterPro" id="IPR037049">
    <property type="entry name" value="DUF1214_C_sf"/>
</dbReference>
<dbReference type="PANTHER" id="PTHR36509">
    <property type="entry name" value="BLL3101 PROTEIN"/>
    <property type="match status" value="1"/>
</dbReference>
<dbReference type="InterPro" id="IPR010679">
    <property type="entry name" value="DUF1254"/>
</dbReference>
<dbReference type="Pfam" id="PF06863">
    <property type="entry name" value="DUF1254"/>
    <property type="match status" value="1"/>
</dbReference>
<gene>
    <name evidence="4" type="ORF">SAMN05444165_0479</name>
</gene>
<dbReference type="EMBL" id="FSRU01000001">
    <property type="protein sequence ID" value="SIO00660.1"/>
    <property type="molecule type" value="Genomic_DNA"/>
</dbReference>
<feature type="signal peptide" evidence="1">
    <location>
        <begin position="1"/>
        <end position="19"/>
    </location>
</feature>
<dbReference type="InterPro" id="IPR037050">
    <property type="entry name" value="DUF1254_sf"/>
</dbReference>
<protein>
    <submittedName>
        <fullName evidence="4">Uncharacterized conserved protein</fullName>
    </submittedName>
</protein>
<sequence>MIKTRRELFSLHWTCASLAGLTFLAGCASTPVDAPKPTGWIKDEVADSYVFGYPLVLMEAARDAAVGTDPGQAPLNTLRHAQALPPVGLANPPTPSLDTLDSSAWLDLGAEPVILALPDSHGRYVDARALDMWTNVVWSTSAQTGPRASGIKEQAIAFVGPGWQGDLPKNVKRIDVPTRNAWVTVRIQSNAGRDMTLVRKLQRGIRLVPLSAYASDARSAIAPGGNAAAAAALAASGSPAAQVAALDAGGFFSRLAEGMQDNPPVPDDPHALKFLADLGVKPGEPVKLPDASDAITSGLSDGRERVVTPPPNLLSVNGWSWFGDGVGNYGPDYALRAYAAYAQPGIGTKDDEVRATLTLDSDGHALNGANRYVIHFAPNQLPPVRGFWSITAYTKEGALGESAPARLAVGDRNGAHRNRDGSLDVVVSSVRVRAANWLPAPRTDLQLVLRLYAPKPQATDGTWQPPAVVRQ</sequence>
<evidence type="ECO:0000256" key="1">
    <source>
        <dbReference type="SAM" id="SignalP"/>
    </source>
</evidence>
<evidence type="ECO:0000313" key="5">
    <source>
        <dbReference type="Proteomes" id="UP000185151"/>
    </source>
</evidence>
<name>A0A1N6FZP1_9BURK</name>
<feature type="domain" description="DUF1254" evidence="3">
    <location>
        <begin position="76"/>
        <end position="209"/>
    </location>
</feature>
<feature type="chain" id="PRO_5012319923" evidence="1">
    <location>
        <begin position="20"/>
        <end position="471"/>
    </location>
</feature>
<dbReference type="OrthoDB" id="104565at2"/>
<dbReference type="RefSeq" id="WP_074294060.1">
    <property type="nucleotide sequence ID" value="NZ_FSRU01000001.1"/>
</dbReference>
<evidence type="ECO:0000259" key="3">
    <source>
        <dbReference type="Pfam" id="PF06863"/>
    </source>
</evidence>